<name>H6N5P8_MYCHN</name>
<reference evidence="1 2" key="1">
    <citation type="journal article" date="2012" name="J. Bacteriol.">
        <title>Complete genome sequence of Mycoplasma haemocanis strain Illinois.</title>
        <authorList>
            <person name="do Nascimento N.C."/>
            <person name="Guimaraes A.M."/>
            <person name="Santos A.P."/>
            <person name="Sanmiguel P.J."/>
            <person name="Messick J.B."/>
        </authorList>
    </citation>
    <scope>NUCLEOTIDE SEQUENCE [LARGE SCALE GENOMIC DNA]</scope>
    <source>
        <strain evidence="1 2">Illinois</strain>
    </source>
</reference>
<accession>H6N5P8</accession>
<dbReference type="Proteomes" id="UP000009135">
    <property type="component" value="Chromosome"/>
</dbReference>
<dbReference type="STRING" id="1111676.MHC_00710"/>
<protein>
    <submittedName>
        <fullName evidence="1">Uncharacterized protein</fullName>
    </submittedName>
</protein>
<keyword evidence="2" id="KW-1185">Reference proteome</keyword>
<organism evidence="1 2">
    <name type="scientific">Mycoplasma haemocanis (strain Illinois)</name>
    <dbReference type="NCBI Taxonomy" id="1111676"/>
    <lineage>
        <taxon>Bacteria</taxon>
        <taxon>Bacillati</taxon>
        <taxon>Mycoplasmatota</taxon>
        <taxon>Mollicutes</taxon>
        <taxon>Mycoplasmataceae</taxon>
        <taxon>Mycoplasma</taxon>
    </lineage>
</organism>
<dbReference type="AlphaFoldDB" id="H6N5P8"/>
<proteinExistence type="predicted"/>
<gene>
    <name evidence="1" type="ordered locus">MHC_00710</name>
</gene>
<dbReference type="EMBL" id="CP003199">
    <property type="protein sequence ID" value="AEW45008.1"/>
    <property type="molecule type" value="Genomic_DNA"/>
</dbReference>
<dbReference type="HOGENOM" id="CLU_1353421_0_0_14"/>
<evidence type="ECO:0000313" key="1">
    <source>
        <dbReference type="EMBL" id="AEW45008.1"/>
    </source>
</evidence>
<sequence length="204" mass="22881">MSLSSVSKKLIPVIAGASGIVGFTLFKGSASEGKANTSTSNTLVKNEHKSIGDAIKAANKKLLSSSSAGEAWEAKKRQYEDKFKHWITKEGLKDWCTESLSNDYQENLFDDVSKLCSVPNIKEIFSMKNKEIIDVTNSNDRRWATKVSDYGGKNRDKKMPNSELKNADKGVTPEVIMNWCKGELEKEFINENDRYRLVETWCVA</sequence>
<evidence type="ECO:0000313" key="2">
    <source>
        <dbReference type="Proteomes" id="UP000009135"/>
    </source>
</evidence>
<dbReference type="OrthoDB" id="9827043at2"/>
<dbReference type="KEGG" id="mhe:MHC_00710"/>